<gene>
    <name evidence="1" type="ORF">MEUPH1_LOCUS14861</name>
</gene>
<dbReference type="AlphaFoldDB" id="A0AAV0WUF5"/>
<evidence type="ECO:0000313" key="2">
    <source>
        <dbReference type="Proteomes" id="UP001160148"/>
    </source>
</evidence>
<protein>
    <submittedName>
        <fullName evidence="1">Uncharacterized protein</fullName>
    </submittedName>
</protein>
<accession>A0AAV0WUF5</accession>
<reference evidence="1 2" key="1">
    <citation type="submission" date="2023-01" db="EMBL/GenBank/DDBJ databases">
        <authorList>
            <person name="Whitehead M."/>
        </authorList>
    </citation>
    <scope>NUCLEOTIDE SEQUENCE [LARGE SCALE GENOMIC DNA]</scope>
</reference>
<sequence>MEEKNVFYEKLDEYYKLKSKKKPYSNSSKKYRRQYYLLSAYDVLSVAEEKFLIHKQNAADEKIRTVKKIQIERVLGHEGQIIAAEKMVKGNNKKTDDFEINQCVVFGVPKVDMGTYRSPKHNLCDHGTKKKKDNINLEQNMVYSKDGSVAKNPCQSSRCACFKNNMQCNSRCHNQSSCKNK</sequence>
<dbReference type="Proteomes" id="UP001160148">
    <property type="component" value="Unassembled WGS sequence"/>
</dbReference>
<keyword evidence="2" id="KW-1185">Reference proteome</keyword>
<dbReference type="EMBL" id="CARXXK010000002">
    <property type="protein sequence ID" value="CAI6359453.1"/>
    <property type="molecule type" value="Genomic_DNA"/>
</dbReference>
<organism evidence="1 2">
    <name type="scientific">Macrosiphum euphorbiae</name>
    <name type="common">potato aphid</name>
    <dbReference type="NCBI Taxonomy" id="13131"/>
    <lineage>
        <taxon>Eukaryota</taxon>
        <taxon>Metazoa</taxon>
        <taxon>Ecdysozoa</taxon>
        <taxon>Arthropoda</taxon>
        <taxon>Hexapoda</taxon>
        <taxon>Insecta</taxon>
        <taxon>Pterygota</taxon>
        <taxon>Neoptera</taxon>
        <taxon>Paraneoptera</taxon>
        <taxon>Hemiptera</taxon>
        <taxon>Sternorrhyncha</taxon>
        <taxon>Aphidomorpha</taxon>
        <taxon>Aphidoidea</taxon>
        <taxon>Aphididae</taxon>
        <taxon>Macrosiphini</taxon>
        <taxon>Macrosiphum</taxon>
    </lineage>
</organism>
<proteinExistence type="predicted"/>
<comment type="caution">
    <text evidence="1">The sequence shown here is derived from an EMBL/GenBank/DDBJ whole genome shotgun (WGS) entry which is preliminary data.</text>
</comment>
<evidence type="ECO:0000313" key="1">
    <source>
        <dbReference type="EMBL" id="CAI6359453.1"/>
    </source>
</evidence>
<name>A0AAV0WUF5_9HEMI</name>